<feature type="domain" description="Protein kinase" evidence="1">
    <location>
        <begin position="75"/>
        <end position="271"/>
    </location>
</feature>
<keyword evidence="3" id="KW-1185">Reference proteome</keyword>
<keyword evidence="2" id="KW-0808">Transferase</keyword>
<reference evidence="2" key="1">
    <citation type="submission" date="2020-05" db="EMBL/GenBank/DDBJ databases">
        <title>Mycena genomes resolve the evolution of fungal bioluminescence.</title>
        <authorList>
            <person name="Tsai I.J."/>
        </authorList>
    </citation>
    <scope>NUCLEOTIDE SEQUENCE</scope>
    <source>
        <strain evidence="2">160909Yilan</strain>
    </source>
</reference>
<proteinExistence type="predicted"/>
<dbReference type="GO" id="GO:0004672">
    <property type="term" value="F:protein kinase activity"/>
    <property type="evidence" value="ECO:0007669"/>
    <property type="project" value="InterPro"/>
</dbReference>
<evidence type="ECO:0000313" key="3">
    <source>
        <dbReference type="Proteomes" id="UP000623467"/>
    </source>
</evidence>
<dbReference type="AlphaFoldDB" id="A0A8H6X8H2"/>
<organism evidence="2 3">
    <name type="scientific">Mycena sanguinolenta</name>
    <dbReference type="NCBI Taxonomy" id="230812"/>
    <lineage>
        <taxon>Eukaryota</taxon>
        <taxon>Fungi</taxon>
        <taxon>Dikarya</taxon>
        <taxon>Basidiomycota</taxon>
        <taxon>Agaricomycotina</taxon>
        <taxon>Agaricomycetes</taxon>
        <taxon>Agaricomycetidae</taxon>
        <taxon>Agaricales</taxon>
        <taxon>Marasmiineae</taxon>
        <taxon>Mycenaceae</taxon>
        <taxon>Mycena</taxon>
    </lineage>
</organism>
<evidence type="ECO:0000313" key="2">
    <source>
        <dbReference type="EMBL" id="KAF7336543.1"/>
    </source>
</evidence>
<evidence type="ECO:0000259" key="1">
    <source>
        <dbReference type="PROSITE" id="PS50011"/>
    </source>
</evidence>
<gene>
    <name evidence="2" type="ORF">MSAN_02286500</name>
</gene>
<dbReference type="InterPro" id="IPR000719">
    <property type="entry name" value="Prot_kinase_dom"/>
</dbReference>
<dbReference type="PROSITE" id="PS50011">
    <property type="entry name" value="PROTEIN_KINASE_DOM"/>
    <property type="match status" value="1"/>
</dbReference>
<protein>
    <submittedName>
        <fullName evidence="2">Protein kinase domain-containing protein</fullName>
    </submittedName>
</protein>
<dbReference type="EMBL" id="JACAZH010000036">
    <property type="protein sequence ID" value="KAF7336543.1"/>
    <property type="molecule type" value="Genomic_DNA"/>
</dbReference>
<comment type="caution">
    <text evidence="2">The sequence shown here is derived from an EMBL/GenBank/DDBJ whole genome shotgun (WGS) entry which is preliminary data.</text>
</comment>
<dbReference type="SMART" id="SM00220">
    <property type="entry name" value="S_TKc"/>
    <property type="match status" value="1"/>
</dbReference>
<sequence length="271" mass="31218">MLLRALHHQVVRRVKAVDAWDFDQEEPTFGHRTILWEHEGDFYCARWLERIFNPTPENERDLFQTATLVPRDYYLGDLPPLGAATRAASTALSNPNVYLKKIEPYMFDPERSGTEQDHPLAVTTMHEMRVCEVLSQSPHPNLCRYLGYMPTPDGNHVLGLCFERYERNLSSAVEAKVVFDPVAVIDGLRRGLQHLHSLRYAHNDINPTNIMLDNNALPVIIDFDSCRRLGEELEKAGTPDWDHDRDVSLPENDLDGLEKVQKWLDQNYITV</sequence>
<dbReference type="Proteomes" id="UP000623467">
    <property type="component" value="Unassembled WGS sequence"/>
</dbReference>
<dbReference type="SUPFAM" id="SSF56112">
    <property type="entry name" value="Protein kinase-like (PK-like)"/>
    <property type="match status" value="1"/>
</dbReference>
<keyword evidence="2" id="KW-0418">Kinase</keyword>
<dbReference type="Gene3D" id="1.10.510.10">
    <property type="entry name" value="Transferase(Phosphotransferase) domain 1"/>
    <property type="match status" value="1"/>
</dbReference>
<dbReference type="InterPro" id="IPR011009">
    <property type="entry name" value="Kinase-like_dom_sf"/>
</dbReference>
<dbReference type="Pfam" id="PF00069">
    <property type="entry name" value="Pkinase"/>
    <property type="match status" value="1"/>
</dbReference>
<accession>A0A8H6X8H2</accession>
<dbReference type="OrthoDB" id="4062651at2759"/>
<name>A0A8H6X8H2_9AGAR</name>
<dbReference type="GO" id="GO:0005524">
    <property type="term" value="F:ATP binding"/>
    <property type="evidence" value="ECO:0007669"/>
    <property type="project" value="InterPro"/>
</dbReference>